<evidence type="ECO:0000256" key="2">
    <source>
        <dbReference type="ARBA" id="ARBA00022908"/>
    </source>
</evidence>
<dbReference type="Gene3D" id="3.40.50.1390">
    <property type="entry name" value="Resolvase, N-terminal catalytic domain"/>
    <property type="match status" value="1"/>
</dbReference>
<keyword evidence="4" id="KW-0238">DNA-binding</keyword>
<dbReference type="InterPro" id="IPR006118">
    <property type="entry name" value="Recombinase_CS"/>
</dbReference>
<feature type="active site" description="O-(5'-phospho-DNA)-serine intermediate" evidence="6 7">
    <location>
        <position position="10"/>
    </location>
</feature>
<accession>A0A4R3Q1D2</accession>
<evidence type="ECO:0000256" key="7">
    <source>
        <dbReference type="PROSITE-ProRule" id="PRU10137"/>
    </source>
</evidence>
<dbReference type="EMBL" id="SMBH01000008">
    <property type="protein sequence ID" value="TCU14853.1"/>
    <property type="molecule type" value="Genomic_DNA"/>
</dbReference>
<dbReference type="PROSITE" id="PS00398">
    <property type="entry name" value="RECOMBINASES_2"/>
    <property type="match status" value="1"/>
</dbReference>
<proteinExistence type="inferred from homology"/>
<dbReference type="CDD" id="cd03768">
    <property type="entry name" value="SR_ResInv"/>
    <property type="match status" value="1"/>
</dbReference>
<dbReference type="PROSITE" id="PS00397">
    <property type="entry name" value="RECOMBINASES_1"/>
    <property type="match status" value="1"/>
</dbReference>
<keyword evidence="2" id="KW-0229">DNA integration</keyword>
<dbReference type="CDD" id="cd00569">
    <property type="entry name" value="HTH_Hin_like"/>
    <property type="match status" value="1"/>
</dbReference>
<dbReference type="InterPro" id="IPR006119">
    <property type="entry name" value="Resolv_N"/>
</dbReference>
<dbReference type="InterPro" id="IPR050639">
    <property type="entry name" value="SSR_resolvase"/>
</dbReference>
<dbReference type="PANTHER" id="PTHR30461">
    <property type="entry name" value="DNA-INVERTASE FROM LAMBDOID PROPHAGE"/>
    <property type="match status" value="1"/>
</dbReference>
<evidence type="ECO:0000313" key="9">
    <source>
        <dbReference type="EMBL" id="TCU14853.1"/>
    </source>
</evidence>
<comment type="similarity">
    <text evidence="1">Belongs to the site-specific recombinase resolvase family.</text>
</comment>
<reference evidence="9 10" key="1">
    <citation type="submission" date="2019-03" db="EMBL/GenBank/DDBJ databases">
        <title>Genomic Encyclopedia of Type Strains, Phase IV (KMG-V): Genome sequencing to study the core and pangenomes of soil and plant-associated prokaryotes.</title>
        <authorList>
            <person name="Whitman W."/>
        </authorList>
    </citation>
    <scope>NUCLEOTIDE SEQUENCE [LARGE SCALE GENOMIC DNA]</scope>
    <source>
        <strain evidence="9 10">Hc14</strain>
    </source>
</reference>
<dbReference type="GO" id="GO:0015074">
    <property type="term" value="P:DNA integration"/>
    <property type="evidence" value="ECO:0007669"/>
    <property type="project" value="UniProtKB-KW"/>
</dbReference>
<protein>
    <submittedName>
        <fullName evidence="9">DNA invertase Pin-like site-specific DNA recombinase</fullName>
    </submittedName>
</protein>
<dbReference type="InterPro" id="IPR006120">
    <property type="entry name" value="Resolvase_HTH_dom"/>
</dbReference>
<comment type="caution">
    <text evidence="9">The sequence shown here is derived from an EMBL/GenBank/DDBJ whole genome shotgun (WGS) entry which is preliminary data.</text>
</comment>
<dbReference type="Gene3D" id="1.10.10.60">
    <property type="entry name" value="Homeodomain-like"/>
    <property type="match status" value="1"/>
</dbReference>
<dbReference type="Pfam" id="PF00239">
    <property type="entry name" value="Resolvase"/>
    <property type="match status" value="1"/>
</dbReference>
<dbReference type="InterPro" id="IPR036162">
    <property type="entry name" value="Resolvase-like_N_sf"/>
</dbReference>
<evidence type="ECO:0000256" key="4">
    <source>
        <dbReference type="ARBA" id="ARBA00023125"/>
    </source>
</evidence>
<evidence type="ECO:0000256" key="1">
    <source>
        <dbReference type="ARBA" id="ARBA00009913"/>
    </source>
</evidence>
<dbReference type="GO" id="GO:0003677">
    <property type="term" value="F:DNA binding"/>
    <property type="evidence" value="ECO:0007669"/>
    <property type="project" value="UniProtKB-KW"/>
</dbReference>
<dbReference type="AlphaFoldDB" id="A0A4R3Q1D2"/>
<dbReference type="Pfam" id="PF02796">
    <property type="entry name" value="HTH_7"/>
    <property type="match status" value="1"/>
</dbReference>
<dbReference type="PROSITE" id="PS51736">
    <property type="entry name" value="RECOMBINASES_3"/>
    <property type="match status" value="1"/>
</dbReference>
<dbReference type="InterPro" id="IPR009057">
    <property type="entry name" value="Homeodomain-like_sf"/>
</dbReference>
<evidence type="ECO:0000256" key="6">
    <source>
        <dbReference type="PIRSR" id="PIRSR606118-50"/>
    </source>
</evidence>
<dbReference type="SMART" id="SM00857">
    <property type="entry name" value="Resolvase"/>
    <property type="match status" value="1"/>
</dbReference>
<dbReference type="GO" id="GO:0000150">
    <property type="term" value="F:DNA strand exchange activity"/>
    <property type="evidence" value="ECO:0007669"/>
    <property type="project" value="UniProtKB-KW"/>
</dbReference>
<evidence type="ECO:0000259" key="8">
    <source>
        <dbReference type="PROSITE" id="PS51736"/>
    </source>
</evidence>
<dbReference type="FunFam" id="3.40.50.1390:FF:000001">
    <property type="entry name" value="DNA recombinase"/>
    <property type="match status" value="1"/>
</dbReference>
<keyword evidence="5" id="KW-0233">DNA recombination</keyword>
<dbReference type="RefSeq" id="WP_132563948.1">
    <property type="nucleotide sequence ID" value="NZ_SMBH01000008.1"/>
</dbReference>
<gene>
    <name evidence="9" type="ORF">EV132_108223</name>
</gene>
<feature type="domain" description="Resolvase/invertase-type recombinase catalytic" evidence="8">
    <location>
        <begin position="2"/>
        <end position="130"/>
    </location>
</feature>
<organism evidence="9 10">
    <name type="scientific">Rhizobium sullae</name>
    <name type="common">Rhizobium hedysari</name>
    <dbReference type="NCBI Taxonomy" id="50338"/>
    <lineage>
        <taxon>Bacteria</taxon>
        <taxon>Pseudomonadati</taxon>
        <taxon>Pseudomonadota</taxon>
        <taxon>Alphaproteobacteria</taxon>
        <taxon>Hyphomicrobiales</taxon>
        <taxon>Rhizobiaceae</taxon>
        <taxon>Rhizobium/Agrobacterium group</taxon>
        <taxon>Rhizobium</taxon>
    </lineage>
</organism>
<evidence type="ECO:0000256" key="3">
    <source>
        <dbReference type="ARBA" id="ARBA00023100"/>
    </source>
</evidence>
<evidence type="ECO:0000256" key="5">
    <source>
        <dbReference type="ARBA" id="ARBA00023172"/>
    </source>
</evidence>
<name>A0A4R3Q1D2_RHISU</name>
<sequence>MALIGYARVSTRDQLDALRKIECARIFEEIASGASRGRPQLAAALDFMREGDTLVVWKLDRLARSLKQLIETVEALEDRGIGFRSLTEAIDTTTAGGRLVFQIFGALAEFERGVIRERTRAGLDAARSRGRKGGRPPKLKPADLKAAKALLADPEINVEDVARRLGVSPATLYRHIPAARSSVGLIG</sequence>
<dbReference type="SUPFAM" id="SSF46689">
    <property type="entry name" value="Homeodomain-like"/>
    <property type="match status" value="1"/>
</dbReference>
<keyword evidence="3" id="KW-0230">DNA invertase</keyword>
<dbReference type="SUPFAM" id="SSF53041">
    <property type="entry name" value="Resolvase-like"/>
    <property type="match status" value="1"/>
</dbReference>
<dbReference type="Proteomes" id="UP000294576">
    <property type="component" value="Unassembled WGS sequence"/>
</dbReference>
<evidence type="ECO:0000313" key="10">
    <source>
        <dbReference type="Proteomes" id="UP000294576"/>
    </source>
</evidence>
<dbReference type="PANTHER" id="PTHR30461:SF2">
    <property type="entry name" value="SERINE RECOMBINASE PINE-RELATED"/>
    <property type="match status" value="1"/>
</dbReference>